<evidence type="ECO:0000256" key="2">
    <source>
        <dbReference type="ARBA" id="ARBA00022692"/>
    </source>
</evidence>
<dbReference type="InterPro" id="IPR000537">
    <property type="entry name" value="UbiA_prenyltransferase"/>
</dbReference>
<comment type="subcellular location">
    <subcellularLocation>
        <location evidence="1">Membrane</location>
        <topology evidence="1">Multi-pass membrane protein</topology>
    </subcellularLocation>
</comment>
<dbReference type="Pfam" id="PF01040">
    <property type="entry name" value="UbiA"/>
    <property type="match status" value="1"/>
</dbReference>
<reference evidence="6 7" key="1">
    <citation type="journal article" date="2012" name="BMC Genomics">
        <title>Comparative genomics of the white-rot fungi, Phanerochaete carnosa and P. chrysosporium, to elucidate the genetic basis of the distinct wood types they colonize.</title>
        <authorList>
            <person name="Suzuki H."/>
            <person name="MacDonald J."/>
            <person name="Syed K."/>
            <person name="Salamov A."/>
            <person name="Hori C."/>
            <person name="Aerts A."/>
            <person name="Henrissat B."/>
            <person name="Wiebenga A."/>
            <person name="vanKuyk P.A."/>
            <person name="Barry K."/>
            <person name="Lindquist E."/>
            <person name="LaButti K."/>
            <person name="Lapidus A."/>
            <person name="Lucas S."/>
            <person name="Coutinho P."/>
            <person name="Gong Y."/>
            <person name="Samejima M."/>
            <person name="Mahadevan R."/>
            <person name="Abou-Zaid M."/>
            <person name="de Vries R.P."/>
            <person name="Igarashi K."/>
            <person name="Yadav J.S."/>
            <person name="Grigoriev I.V."/>
            <person name="Master E.R."/>
        </authorList>
    </citation>
    <scope>NUCLEOTIDE SEQUENCE [LARGE SCALE GENOMIC DNA]</scope>
    <source>
        <strain evidence="6 7">HHB-10118-sp</strain>
    </source>
</reference>
<dbReference type="OrthoDB" id="434972at2759"/>
<dbReference type="Gene3D" id="1.10.357.140">
    <property type="entry name" value="UbiA prenyltransferase"/>
    <property type="match status" value="1"/>
</dbReference>
<evidence type="ECO:0000256" key="4">
    <source>
        <dbReference type="ARBA" id="ARBA00023136"/>
    </source>
</evidence>
<dbReference type="Proteomes" id="UP000008370">
    <property type="component" value="Unassembled WGS sequence"/>
</dbReference>
<dbReference type="KEGG" id="pco:PHACADRAFT_212805"/>
<dbReference type="GeneID" id="18913286"/>
<dbReference type="PANTHER" id="PTHR42723">
    <property type="entry name" value="CHLOROPHYLL SYNTHASE"/>
    <property type="match status" value="1"/>
</dbReference>
<dbReference type="PANTHER" id="PTHR42723:SF1">
    <property type="entry name" value="CHLOROPHYLL SYNTHASE, CHLOROPLASTIC"/>
    <property type="match status" value="1"/>
</dbReference>
<evidence type="ECO:0008006" key="8">
    <source>
        <dbReference type="Google" id="ProtNLM"/>
    </source>
</evidence>
<keyword evidence="3 5" id="KW-1133">Transmembrane helix</keyword>
<dbReference type="InParanoid" id="K5VWB8"/>
<evidence type="ECO:0000256" key="5">
    <source>
        <dbReference type="SAM" id="Phobius"/>
    </source>
</evidence>
<protein>
    <recommendedName>
        <fullName evidence="8">UbiA prenyltransferase</fullName>
    </recommendedName>
</protein>
<dbReference type="InterPro" id="IPR044878">
    <property type="entry name" value="UbiA_sf"/>
</dbReference>
<evidence type="ECO:0000313" key="7">
    <source>
        <dbReference type="Proteomes" id="UP000008370"/>
    </source>
</evidence>
<dbReference type="GO" id="GO:0016020">
    <property type="term" value="C:membrane"/>
    <property type="evidence" value="ECO:0007669"/>
    <property type="project" value="UniProtKB-SubCell"/>
</dbReference>
<dbReference type="AlphaFoldDB" id="K5VWB8"/>
<evidence type="ECO:0000256" key="1">
    <source>
        <dbReference type="ARBA" id="ARBA00004141"/>
    </source>
</evidence>
<dbReference type="RefSeq" id="XP_007400046.1">
    <property type="nucleotide sequence ID" value="XM_007399984.1"/>
</dbReference>
<proteinExistence type="predicted"/>
<dbReference type="EMBL" id="JH930477">
    <property type="protein sequence ID" value="EKM50879.1"/>
    <property type="molecule type" value="Genomic_DNA"/>
</dbReference>
<keyword evidence="2 5" id="KW-0812">Transmembrane</keyword>
<dbReference type="HOGENOM" id="CLU_063928_0_0_1"/>
<accession>K5VWB8</accession>
<keyword evidence="7" id="KW-1185">Reference proteome</keyword>
<gene>
    <name evidence="6" type="ORF">PHACADRAFT_212805</name>
</gene>
<evidence type="ECO:0000313" key="6">
    <source>
        <dbReference type="EMBL" id="EKM50879.1"/>
    </source>
</evidence>
<dbReference type="InterPro" id="IPR050475">
    <property type="entry name" value="Prenyltransferase_related"/>
</dbReference>
<feature type="transmembrane region" description="Helical" evidence="5">
    <location>
        <begin position="238"/>
        <end position="255"/>
    </location>
</feature>
<name>K5VWB8_PHACS</name>
<dbReference type="CDD" id="cd13965">
    <property type="entry name" value="PT_UbiA_3"/>
    <property type="match status" value="1"/>
</dbReference>
<keyword evidence="4 5" id="KW-0472">Membrane</keyword>
<dbReference type="GO" id="GO:0016765">
    <property type="term" value="F:transferase activity, transferring alkyl or aryl (other than methyl) groups"/>
    <property type="evidence" value="ECO:0007669"/>
    <property type="project" value="InterPro"/>
</dbReference>
<organism evidence="6 7">
    <name type="scientific">Phanerochaete carnosa (strain HHB-10118-sp)</name>
    <name type="common">White-rot fungus</name>
    <name type="synonym">Peniophora carnosa</name>
    <dbReference type="NCBI Taxonomy" id="650164"/>
    <lineage>
        <taxon>Eukaryota</taxon>
        <taxon>Fungi</taxon>
        <taxon>Dikarya</taxon>
        <taxon>Basidiomycota</taxon>
        <taxon>Agaricomycotina</taxon>
        <taxon>Agaricomycetes</taxon>
        <taxon>Polyporales</taxon>
        <taxon>Phanerochaetaceae</taxon>
        <taxon>Phanerochaete</taxon>
    </lineage>
</organism>
<evidence type="ECO:0000256" key="3">
    <source>
        <dbReference type="ARBA" id="ARBA00022989"/>
    </source>
</evidence>
<sequence length="291" mass="31719">MPLLSTVSTLAHHARTIVLFTEADLKTSYLPILCFSLALAPVHSVSCALRAACWLWIHLLQFSVANQVHAVHEDTINKAYRPLPAKRITVQNAAILRWALVPICFGFSLLHSAEALYASATFVALTFIYNELHVASGFWVFRNILNGMGFAAFEWGTTLMAGADGQHLNSAAQFAIFSSAAIITTTIQVQDFRDVVGDALVGRATFPLVSERWARMSVVATVIPWSLALSKAQELDGSVAALFVFLGAFVGLRFLMYRSARSDETSYVIYNIWLSCAHVLAATGTSPTSSS</sequence>